<dbReference type="SUPFAM" id="SSF57701">
    <property type="entry name" value="Zn2/Cys6 DNA-binding domain"/>
    <property type="match status" value="1"/>
</dbReference>
<protein>
    <submittedName>
        <fullName evidence="2">Zn(2)-C6 fungal-type domain-containing protein</fullName>
    </submittedName>
</protein>
<evidence type="ECO:0000259" key="1">
    <source>
        <dbReference type="PROSITE" id="PS50048"/>
    </source>
</evidence>
<organism evidence="2 3">
    <name type="scientific">Mycena sanguinolenta</name>
    <dbReference type="NCBI Taxonomy" id="230812"/>
    <lineage>
        <taxon>Eukaryota</taxon>
        <taxon>Fungi</taxon>
        <taxon>Dikarya</taxon>
        <taxon>Basidiomycota</taxon>
        <taxon>Agaricomycotina</taxon>
        <taxon>Agaricomycetes</taxon>
        <taxon>Agaricomycetidae</taxon>
        <taxon>Agaricales</taxon>
        <taxon>Marasmiineae</taxon>
        <taxon>Mycenaceae</taxon>
        <taxon>Mycena</taxon>
    </lineage>
</organism>
<dbReference type="InterPro" id="IPR001138">
    <property type="entry name" value="Zn2Cys6_DnaBD"/>
</dbReference>
<dbReference type="PROSITE" id="PS00463">
    <property type="entry name" value="ZN2_CY6_FUNGAL_1"/>
    <property type="match status" value="1"/>
</dbReference>
<name>A0A8H7CPF4_9AGAR</name>
<comment type="caution">
    <text evidence="2">The sequence shown here is derived from an EMBL/GenBank/DDBJ whole genome shotgun (WGS) entry which is preliminary data.</text>
</comment>
<feature type="domain" description="Zn(2)-C6 fungal-type" evidence="1">
    <location>
        <begin position="13"/>
        <end position="45"/>
    </location>
</feature>
<dbReference type="OrthoDB" id="2915254at2759"/>
<gene>
    <name evidence="2" type="ORF">MSAN_01906100</name>
</gene>
<dbReference type="InterPro" id="IPR036864">
    <property type="entry name" value="Zn2-C6_fun-type_DNA-bd_sf"/>
</dbReference>
<dbReference type="GO" id="GO:0008270">
    <property type="term" value="F:zinc ion binding"/>
    <property type="evidence" value="ECO:0007669"/>
    <property type="project" value="InterPro"/>
</dbReference>
<dbReference type="GO" id="GO:0000981">
    <property type="term" value="F:DNA-binding transcription factor activity, RNA polymerase II-specific"/>
    <property type="evidence" value="ECO:0007669"/>
    <property type="project" value="InterPro"/>
</dbReference>
<dbReference type="AlphaFoldDB" id="A0A8H7CPF4"/>
<accession>A0A8H7CPF4</accession>
<evidence type="ECO:0000313" key="2">
    <source>
        <dbReference type="EMBL" id="KAF7345294.1"/>
    </source>
</evidence>
<proteinExistence type="predicted"/>
<dbReference type="PROSITE" id="PS50048">
    <property type="entry name" value="ZN2_CY6_FUNGAL_2"/>
    <property type="match status" value="1"/>
</dbReference>
<keyword evidence="3" id="KW-1185">Reference proteome</keyword>
<reference evidence="2" key="1">
    <citation type="submission" date="2020-05" db="EMBL/GenBank/DDBJ databases">
        <title>Mycena genomes resolve the evolution of fungal bioluminescence.</title>
        <authorList>
            <person name="Tsai I.J."/>
        </authorList>
    </citation>
    <scope>NUCLEOTIDE SEQUENCE</scope>
    <source>
        <strain evidence="2">160909Yilan</strain>
    </source>
</reference>
<dbReference type="EMBL" id="JACAZH010000020">
    <property type="protein sequence ID" value="KAF7345294.1"/>
    <property type="molecule type" value="Genomic_DNA"/>
</dbReference>
<dbReference type="Gene3D" id="4.10.240.10">
    <property type="entry name" value="Zn(2)-C6 fungal-type DNA-binding domain"/>
    <property type="match status" value="1"/>
</dbReference>
<dbReference type="Proteomes" id="UP000623467">
    <property type="component" value="Unassembled WGS sequence"/>
</dbReference>
<dbReference type="CDD" id="cd00067">
    <property type="entry name" value="GAL4"/>
    <property type="match status" value="1"/>
</dbReference>
<evidence type="ECO:0000313" key="3">
    <source>
        <dbReference type="Proteomes" id="UP000623467"/>
    </source>
</evidence>
<sequence length="383" mass="42226">MNPMLKKPKKPPACDACKARRVLCHPQPGGAPCPRCVERKISCMTTGVPRGRPRKYAPQFSLSLTGTHQFSGPMLPSGPEFGASIDCPDLSPELVAHCFEKLKVDPRFTHPLLSGTSIIADIRAVSFQLHLLPPQSRVLALCIVAYGSLWSFHTSVLGNGPHPESFLDHAFFASQQELLNCGVRRAPAYRALRAQAQKAAWEIGAILVASNENAASCYLLDLMNQIDLYNPRHKTMGNGIFRSESVFLYSAGGHPPLALVSFPGGRISLPPPVPGSAAYVLTLAFSGLVLPFYRELQYRENRSTDDTLHVQRLRVLREQAHDVAVLGAREFARGIRYLPKIHHLPFQWPIVLAWAEFMVEEAGAWGDSPLSLQAAQDLEMCVY</sequence>